<dbReference type="Gene3D" id="6.10.140.2220">
    <property type="match status" value="1"/>
</dbReference>
<dbReference type="InParanoid" id="A0A6P6Y3M0"/>
<dbReference type="OrthoDB" id="6514545at2759"/>
<dbReference type="SUPFAM" id="SSF82199">
    <property type="entry name" value="SET domain"/>
    <property type="match status" value="1"/>
</dbReference>
<protein>
    <submittedName>
        <fullName evidence="6">Histone-lysine N-methyltransferase SMYD3-like</fullName>
    </submittedName>
</protein>
<accession>A0A6P6Y3M0</accession>
<keyword evidence="1" id="KW-0479">Metal-binding</keyword>
<dbReference type="Gene3D" id="2.170.270.10">
    <property type="entry name" value="SET domain"/>
    <property type="match status" value="1"/>
</dbReference>
<name>A0A6P6Y3M0_DERPT</name>
<dbReference type="SUPFAM" id="SSF144232">
    <property type="entry name" value="HIT/MYND zinc finger-like"/>
    <property type="match status" value="1"/>
</dbReference>
<organism evidence="5 6">
    <name type="scientific">Dermatophagoides pteronyssinus</name>
    <name type="common">European house dust mite</name>
    <dbReference type="NCBI Taxonomy" id="6956"/>
    <lineage>
        <taxon>Eukaryota</taxon>
        <taxon>Metazoa</taxon>
        <taxon>Ecdysozoa</taxon>
        <taxon>Arthropoda</taxon>
        <taxon>Chelicerata</taxon>
        <taxon>Arachnida</taxon>
        <taxon>Acari</taxon>
        <taxon>Acariformes</taxon>
        <taxon>Sarcoptiformes</taxon>
        <taxon>Astigmata</taxon>
        <taxon>Psoroptidia</taxon>
        <taxon>Analgoidea</taxon>
        <taxon>Pyroglyphidae</taxon>
        <taxon>Dermatophagoidinae</taxon>
        <taxon>Dermatophagoides</taxon>
    </lineage>
</organism>
<evidence type="ECO:0000256" key="3">
    <source>
        <dbReference type="ARBA" id="ARBA00022833"/>
    </source>
</evidence>
<evidence type="ECO:0000259" key="4">
    <source>
        <dbReference type="Pfam" id="PF01753"/>
    </source>
</evidence>
<dbReference type="Pfam" id="PF01753">
    <property type="entry name" value="zf-MYND"/>
    <property type="match status" value="1"/>
</dbReference>
<dbReference type="KEGG" id="dpte:113794183"/>
<evidence type="ECO:0000313" key="5">
    <source>
        <dbReference type="Proteomes" id="UP000515146"/>
    </source>
</evidence>
<dbReference type="Proteomes" id="UP000515146">
    <property type="component" value="Unplaced"/>
</dbReference>
<dbReference type="InterPro" id="IPR002893">
    <property type="entry name" value="Znf_MYND"/>
</dbReference>
<evidence type="ECO:0000256" key="2">
    <source>
        <dbReference type="ARBA" id="ARBA00022771"/>
    </source>
</evidence>
<gene>
    <name evidence="6" type="primary">LOC113794183</name>
</gene>
<proteinExistence type="predicted"/>
<feature type="non-terminal residue" evidence="6">
    <location>
        <position position="177"/>
    </location>
</feature>
<keyword evidence="5" id="KW-1185">Reference proteome</keyword>
<dbReference type="InterPro" id="IPR046341">
    <property type="entry name" value="SET_dom_sf"/>
</dbReference>
<reference evidence="6" key="1">
    <citation type="submission" date="2025-08" db="UniProtKB">
        <authorList>
            <consortium name="RefSeq"/>
        </authorList>
    </citation>
    <scope>IDENTIFICATION</scope>
    <source>
        <strain evidence="6">Airmid</strain>
    </source>
</reference>
<sequence>MYYCGKDCQQKDWIQHKFECKIYKNNLDQLKVAEYKDDLFVRFVLRTYLYLINSPESFYEKRQLLNDENSAICLANIDIEKLVELEQPRLIRLKQLFKELNLLKIEWNALKMVIYHGLCYDYGLDIFNYKLQHLGIGFYLAESQLKHSGSSNVTTLFNGTQLVMRATRSIKSGEHII</sequence>
<feature type="domain" description="MYND-type" evidence="4">
    <location>
        <begin position="2"/>
        <end position="20"/>
    </location>
</feature>
<keyword evidence="3" id="KW-0862">Zinc</keyword>
<dbReference type="GO" id="GO:0008270">
    <property type="term" value="F:zinc ion binding"/>
    <property type="evidence" value="ECO:0007669"/>
    <property type="project" value="UniProtKB-KW"/>
</dbReference>
<keyword evidence="2" id="KW-0863">Zinc-finger</keyword>
<evidence type="ECO:0000256" key="1">
    <source>
        <dbReference type="ARBA" id="ARBA00022723"/>
    </source>
</evidence>
<dbReference type="RefSeq" id="XP_027200082.1">
    <property type="nucleotide sequence ID" value="XM_027344281.1"/>
</dbReference>
<dbReference type="AlphaFoldDB" id="A0A6P6Y3M0"/>
<evidence type="ECO:0000313" key="6">
    <source>
        <dbReference type="RefSeq" id="XP_027200082.1"/>
    </source>
</evidence>